<dbReference type="Gene3D" id="1.10.287.130">
    <property type="match status" value="1"/>
</dbReference>
<evidence type="ECO:0000256" key="6">
    <source>
        <dbReference type="ARBA" id="ARBA00022553"/>
    </source>
</evidence>
<dbReference type="Gene3D" id="3.40.50.2300">
    <property type="match status" value="2"/>
</dbReference>
<feature type="domain" description="Response regulatory" evidence="18">
    <location>
        <begin position="1062"/>
        <end position="1199"/>
    </location>
</feature>
<name>A0A0D9XIW5_9ORYZ</name>
<dbReference type="SMART" id="SM01079">
    <property type="entry name" value="CHASE"/>
    <property type="match status" value="1"/>
</dbReference>
<dbReference type="SMART" id="SM00388">
    <property type="entry name" value="HisKA"/>
    <property type="match status" value="1"/>
</dbReference>
<keyword evidence="12 16" id="KW-1133">Transmembrane helix</keyword>
<organism evidence="20 21">
    <name type="scientific">Leersia perrieri</name>
    <dbReference type="NCBI Taxonomy" id="77586"/>
    <lineage>
        <taxon>Eukaryota</taxon>
        <taxon>Viridiplantae</taxon>
        <taxon>Streptophyta</taxon>
        <taxon>Embryophyta</taxon>
        <taxon>Tracheophyta</taxon>
        <taxon>Spermatophyta</taxon>
        <taxon>Magnoliopsida</taxon>
        <taxon>Liliopsida</taxon>
        <taxon>Poales</taxon>
        <taxon>Poaceae</taxon>
        <taxon>BOP clade</taxon>
        <taxon>Oryzoideae</taxon>
        <taxon>Oryzeae</taxon>
        <taxon>Oryzinae</taxon>
        <taxon>Leersia</taxon>
    </lineage>
</organism>
<dbReference type="InterPro" id="IPR036097">
    <property type="entry name" value="HisK_dim/P_sf"/>
</dbReference>
<dbReference type="Gene3D" id="3.30.450.350">
    <property type="entry name" value="CHASE domain"/>
    <property type="match status" value="1"/>
</dbReference>
<dbReference type="InterPro" id="IPR036890">
    <property type="entry name" value="HATPase_C_sf"/>
</dbReference>
<dbReference type="GO" id="GO:0000155">
    <property type="term" value="F:phosphorelay sensor kinase activity"/>
    <property type="evidence" value="ECO:0007669"/>
    <property type="project" value="InterPro"/>
</dbReference>
<reference evidence="20" key="3">
    <citation type="submission" date="2015-04" db="UniProtKB">
        <authorList>
            <consortium name="EnsemblPlants"/>
        </authorList>
    </citation>
    <scope>IDENTIFICATION</scope>
</reference>
<dbReference type="SUPFAM" id="SSF52172">
    <property type="entry name" value="CheY-like"/>
    <property type="match status" value="2"/>
</dbReference>
<dbReference type="Pfam" id="PF00072">
    <property type="entry name" value="Response_reg"/>
    <property type="match status" value="1"/>
</dbReference>
<evidence type="ECO:0000256" key="1">
    <source>
        <dbReference type="ARBA" id="ARBA00000085"/>
    </source>
</evidence>
<sequence length="1262" mass="139119">MASRGGRATGGGGGGDKWKPEWLLELVLSIPAMSNTKPRSIVTISGLGVLPVAGFVGCLLLVWAMGNGKCGGGEVVGRDGVEEVAAQFNLSITKLQALASLLSSPERECICKSGMISDDGTPVDGMPDISNTRIEIKPSGRNQNWLENSILQDCCTSEDNYDQTNHENNLLQNTVQQDVGSPTTLYNQNNVLSCNHGMMFTLSASFGIVAILVVITIFKRGKQANELCQHEKPLPTPSAKISRKWSKRALLIGVLVGLCSSVWIFSSMNADVVARRIENLENMCDERARMLQDQFNVSMNHVRALAILVSTFHHGKNPSAIDQKTFEDFTARTTFERPLMSGVAYALKVLHSERELFEHKHGWRIKKMAAEDHSLVHDYNPENLEPSPVQDEYAPVIFSQETVKHIISVDMMSGKEDRDNILRSRATGKGALTSPFKLLKSNHLGVVLTFTVYKYDLPPNVTPEERIEATLGYLGASFDVPSLVERLLEQLASKQKIVVRLYDITNHTYPTKMYDSDVNASGDLHISTIDFGDPTRKHEMHCRFKHKPSLPWSAIMISSAVAIIVLLVGYIICATLNSLEEAENNYTAMRDLKVRAEAADVAKSQFLATVSHEIRTPMNGVLGMLQMLMDTELDTTQRDFVVTAQESGKSLINLINEVLDLAKIESGKIELEAVRFDVRDILDNVVSLFSEKSWAKGIELAVLVSDRVPDVLIGDPWRFRQIITNLVGNSMKFTEQGHIFIQVHLVEEVKKKMEVLDDTPQNKEVTEKSNNTMPYNTLSGLEVANNWKTLKNFRMFKDSTHAMDSVNLLVTVEDTGIGITKDAQTRIFTPFMQADGSTSRTYGGTGIGLSITKRLVELMSGEIGFVSKPGVSSTFSFTAIFKENRKDPGDIKKYCPEPTPPDFQGMRALVVDGRFVRAEVTVYHLRRLGIQCDLAATSEEALSALMEACNSSVNSSLNMVLVDKEAWGEDSGLAFFRCLVDLRLKGTLKSWQIMPKFFLLAGSISPADSDFLRLAGHANSIRKPLRLSTVAACLSKALGIGLTGRRSRDNSLVLRSVLTGKHILVVDDNAVNRIVAAGALKKYGAIVTCVDSGKEAISNLQPPHKFDACFMDVQMPEMDGFEATKLIRSVESKINDMIQAGEVSSKAYENKAHWHVPILAMTADVIQATFEGCMECGMDGFSNAASAKNPFGDNSVGKQRSYAVNRDLKFDWTAIYVSLDNEVKSISTSSVQPCALMGSLRPCLELQLTDSSYLELEPSQTV</sequence>
<dbReference type="InterPro" id="IPR042240">
    <property type="entry name" value="CHASE_sf"/>
</dbReference>
<dbReference type="CDD" id="cd17546">
    <property type="entry name" value="REC_hyHK_CKI1_RcsC-like"/>
    <property type="match status" value="1"/>
</dbReference>
<dbReference type="InterPro" id="IPR004358">
    <property type="entry name" value="Sig_transdc_His_kin-like_C"/>
</dbReference>
<dbReference type="InterPro" id="IPR005467">
    <property type="entry name" value="His_kinase_dom"/>
</dbReference>
<dbReference type="PANTHER" id="PTHR43719">
    <property type="entry name" value="TWO-COMPONENT HISTIDINE KINASE"/>
    <property type="match status" value="1"/>
</dbReference>
<feature type="domain" description="CHASE" evidence="19">
    <location>
        <begin position="317"/>
        <end position="541"/>
    </location>
</feature>
<feature type="domain" description="Response regulatory" evidence="18">
    <location>
        <begin position="907"/>
        <end position="1038"/>
    </location>
</feature>
<dbReference type="EnsemblPlants" id="LPERR10G04930.1">
    <property type="protein sequence ID" value="LPERR10G04930.1"/>
    <property type="gene ID" value="LPERR10G04930"/>
</dbReference>
<dbReference type="SUPFAM" id="SSF55874">
    <property type="entry name" value="ATPase domain of HSP90 chaperone/DNA topoisomerase II/histidine kinase"/>
    <property type="match status" value="1"/>
</dbReference>
<feature type="transmembrane region" description="Helical" evidence="16">
    <location>
        <begin position="41"/>
        <end position="65"/>
    </location>
</feature>
<dbReference type="GO" id="GO:0019955">
    <property type="term" value="F:cytokine binding"/>
    <property type="evidence" value="ECO:0007669"/>
    <property type="project" value="UniProtKB-ARBA"/>
</dbReference>
<protein>
    <recommendedName>
        <fullName evidence="4">histidine kinase</fullName>
        <ecNumber evidence="4">2.7.13.3</ecNumber>
    </recommendedName>
</protein>
<dbReference type="Gramene" id="LPERR10G04930.1">
    <property type="protein sequence ID" value="LPERR10G04930.1"/>
    <property type="gene ID" value="LPERR10G04930"/>
</dbReference>
<evidence type="ECO:0000256" key="9">
    <source>
        <dbReference type="ARBA" id="ARBA00022737"/>
    </source>
</evidence>
<dbReference type="FunFam" id="3.30.450.350:FF:000001">
    <property type="entry name" value="Histidine kinase 4"/>
    <property type="match status" value="1"/>
</dbReference>
<dbReference type="SMART" id="SM00448">
    <property type="entry name" value="REC"/>
    <property type="match status" value="1"/>
</dbReference>
<dbReference type="GO" id="GO:0005634">
    <property type="term" value="C:nucleus"/>
    <property type="evidence" value="ECO:0007669"/>
    <property type="project" value="TreeGrafter"/>
</dbReference>
<dbReference type="InterPro" id="IPR056839">
    <property type="entry name" value="Receiver_AHK4/CRE1_1st"/>
</dbReference>
<keyword evidence="9" id="KW-0677">Repeat</keyword>
<evidence type="ECO:0000313" key="21">
    <source>
        <dbReference type="Proteomes" id="UP000032180"/>
    </source>
</evidence>
<comment type="catalytic activity">
    <reaction evidence="1">
        <text>ATP + protein L-histidine = ADP + protein N-phospho-L-histidine.</text>
        <dbReference type="EC" id="2.7.13.3"/>
    </reaction>
</comment>
<evidence type="ECO:0000256" key="16">
    <source>
        <dbReference type="SAM" id="Phobius"/>
    </source>
</evidence>
<dbReference type="AlphaFoldDB" id="A0A0D9XIW5"/>
<proteinExistence type="predicted"/>
<evidence type="ECO:0000256" key="8">
    <source>
        <dbReference type="ARBA" id="ARBA00022692"/>
    </source>
</evidence>
<dbReference type="Gene3D" id="3.30.565.10">
    <property type="entry name" value="Histidine kinase-like ATPase, C-terminal domain"/>
    <property type="match status" value="1"/>
</dbReference>
<evidence type="ECO:0000259" key="17">
    <source>
        <dbReference type="PROSITE" id="PS50109"/>
    </source>
</evidence>
<evidence type="ECO:0000256" key="7">
    <source>
        <dbReference type="ARBA" id="ARBA00022679"/>
    </source>
</evidence>
<keyword evidence="10" id="KW-0418">Kinase</keyword>
<evidence type="ECO:0000256" key="5">
    <source>
        <dbReference type="ARBA" id="ARBA00022475"/>
    </source>
</evidence>
<dbReference type="Gene3D" id="6.10.250.1190">
    <property type="match status" value="1"/>
</dbReference>
<comment type="function">
    <text evidence="2">Cytokinin receptor related to bacterial two-component regulators. Functions as a histidine kinase and transmits the stress signal to a downstream MAPK cascade.</text>
</comment>
<dbReference type="PROSITE" id="PS50110">
    <property type="entry name" value="RESPONSE_REGULATORY"/>
    <property type="match status" value="2"/>
</dbReference>
<dbReference type="EC" id="2.7.13.3" evidence="4"/>
<dbReference type="eggNOG" id="KOG0519">
    <property type="taxonomic scope" value="Eukaryota"/>
</dbReference>
<keyword evidence="14 16" id="KW-0472">Membrane</keyword>
<dbReference type="Pfam" id="PF24896">
    <property type="entry name" value="Receiver_CRE1"/>
    <property type="match status" value="1"/>
</dbReference>
<keyword evidence="11" id="KW-0932">Cytokinin signaling pathway</keyword>
<dbReference type="SUPFAM" id="SSF47384">
    <property type="entry name" value="Homodimeric domain of signal transducing histidine kinase"/>
    <property type="match status" value="1"/>
</dbReference>
<keyword evidence="7" id="KW-0808">Transferase</keyword>
<keyword evidence="5" id="KW-1003">Cell membrane</keyword>
<evidence type="ECO:0000259" key="18">
    <source>
        <dbReference type="PROSITE" id="PS50110"/>
    </source>
</evidence>
<dbReference type="Proteomes" id="UP000032180">
    <property type="component" value="Chromosome 10"/>
</dbReference>
<feature type="modified residue" description="4-aspartylphosphate" evidence="15">
    <location>
        <position position="963"/>
    </location>
</feature>
<evidence type="ECO:0000256" key="4">
    <source>
        <dbReference type="ARBA" id="ARBA00012438"/>
    </source>
</evidence>
<dbReference type="FunFam" id="1.10.287.130:FF:000015">
    <property type="entry name" value="Histidine kinase 4"/>
    <property type="match status" value="1"/>
</dbReference>
<dbReference type="PANTHER" id="PTHR43719:SF35">
    <property type="entry name" value="HISTIDINE KINASE 2"/>
    <property type="match status" value="1"/>
</dbReference>
<evidence type="ECO:0000256" key="3">
    <source>
        <dbReference type="ARBA" id="ARBA00004651"/>
    </source>
</evidence>
<dbReference type="Pfam" id="PF02518">
    <property type="entry name" value="HATPase_c"/>
    <property type="match status" value="1"/>
</dbReference>
<dbReference type="Pfam" id="PF00512">
    <property type="entry name" value="HisKA"/>
    <property type="match status" value="1"/>
</dbReference>
<keyword evidence="8 16" id="KW-0812">Transmembrane</keyword>
<reference evidence="21" key="2">
    <citation type="submission" date="2013-12" db="EMBL/GenBank/DDBJ databases">
        <authorList>
            <person name="Yu Y."/>
            <person name="Lee S."/>
            <person name="de Baynast K."/>
            <person name="Wissotski M."/>
            <person name="Liu L."/>
            <person name="Talag J."/>
            <person name="Goicoechea J."/>
            <person name="Angelova A."/>
            <person name="Jetty R."/>
            <person name="Kudrna D."/>
            <person name="Golser W."/>
            <person name="Rivera L."/>
            <person name="Zhang J."/>
            <person name="Wing R."/>
        </authorList>
    </citation>
    <scope>NUCLEOTIDE SEQUENCE</scope>
</reference>
<evidence type="ECO:0000256" key="14">
    <source>
        <dbReference type="ARBA" id="ARBA00023136"/>
    </source>
</evidence>
<dbReference type="PROSITE" id="PS50109">
    <property type="entry name" value="HIS_KIN"/>
    <property type="match status" value="1"/>
</dbReference>
<feature type="transmembrane region" description="Helical" evidence="16">
    <location>
        <begin position="550"/>
        <end position="573"/>
    </location>
</feature>
<dbReference type="Pfam" id="PF03924">
    <property type="entry name" value="CHASE"/>
    <property type="match status" value="1"/>
</dbReference>
<accession>A0A0D9XIW5</accession>
<dbReference type="HOGENOM" id="CLU_000445_16_1_1"/>
<evidence type="ECO:0000256" key="11">
    <source>
        <dbReference type="ARBA" id="ARBA00022864"/>
    </source>
</evidence>
<evidence type="ECO:0000256" key="13">
    <source>
        <dbReference type="ARBA" id="ARBA00023012"/>
    </source>
</evidence>
<dbReference type="CDD" id="cd00082">
    <property type="entry name" value="HisKA"/>
    <property type="match status" value="1"/>
</dbReference>
<evidence type="ECO:0000259" key="19">
    <source>
        <dbReference type="PROSITE" id="PS50839"/>
    </source>
</evidence>
<evidence type="ECO:0000256" key="12">
    <source>
        <dbReference type="ARBA" id="ARBA00022989"/>
    </source>
</evidence>
<dbReference type="CDD" id="cd16922">
    <property type="entry name" value="HATPase_EvgS-ArcB-TorS-like"/>
    <property type="match status" value="1"/>
</dbReference>
<feature type="transmembrane region" description="Helical" evidence="16">
    <location>
        <begin position="249"/>
        <end position="266"/>
    </location>
</feature>
<dbReference type="GO" id="GO:0005886">
    <property type="term" value="C:plasma membrane"/>
    <property type="evidence" value="ECO:0007669"/>
    <property type="project" value="UniProtKB-SubCell"/>
</dbReference>
<dbReference type="InterPro" id="IPR011006">
    <property type="entry name" value="CheY-like_superfamily"/>
</dbReference>
<dbReference type="InterPro" id="IPR003661">
    <property type="entry name" value="HisK_dim/P_dom"/>
</dbReference>
<dbReference type="GO" id="GO:0009736">
    <property type="term" value="P:cytokinin-activated signaling pathway"/>
    <property type="evidence" value="ECO:0007669"/>
    <property type="project" value="UniProtKB-KW"/>
</dbReference>
<evidence type="ECO:0000313" key="20">
    <source>
        <dbReference type="EnsemblPlants" id="LPERR10G04930.1"/>
    </source>
</evidence>
<feature type="transmembrane region" description="Helical" evidence="16">
    <location>
        <begin position="197"/>
        <end position="218"/>
    </location>
</feature>
<dbReference type="PRINTS" id="PR00344">
    <property type="entry name" value="BCTRLSENSOR"/>
</dbReference>
<evidence type="ECO:0000256" key="10">
    <source>
        <dbReference type="ARBA" id="ARBA00022777"/>
    </source>
</evidence>
<keyword evidence="13" id="KW-0902">Two-component regulatory system</keyword>
<keyword evidence="6 15" id="KW-0597">Phosphoprotein</keyword>
<evidence type="ECO:0000256" key="2">
    <source>
        <dbReference type="ARBA" id="ARBA00002427"/>
    </source>
</evidence>
<dbReference type="PROSITE" id="PS50839">
    <property type="entry name" value="CHASE"/>
    <property type="match status" value="1"/>
</dbReference>
<dbReference type="InterPro" id="IPR001789">
    <property type="entry name" value="Sig_transdc_resp-reg_receiver"/>
</dbReference>
<dbReference type="STRING" id="77586.A0A0D9XIW5"/>
<dbReference type="InterPro" id="IPR006189">
    <property type="entry name" value="CHASE_dom"/>
</dbReference>
<dbReference type="SMART" id="SM00387">
    <property type="entry name" value="HATPase_c"/>
    <property type="match status" value="1"/>
</dbReference>
<keyword evidence="21" id="KW-1185">Reference proteome</keyword>
<dbReference type="InterPro" id="IPR050956">
    <property type="entry name" value="2C_system_His_kinase"/>
</dbReference>
<feature type="domain" description="Histidine kinase" evidence="17">
    <location>
        <begin position="609"/>
        <end position="883"/>
    </location>
</feature>
<dbReference type="InterPro" id="IPR003594">
    <property type="entry name" value="HATPase_dom"/>
</dbReference>
<reference evidence="20 21" key="1">
    <citation type="submission" date="2012-08" db="EMBL/GenBank/DDBJ databases">
        <title>Oryza genome evolution.</title>
        <authorList>
            <person name="Wing R.A."/>
        </authorList>
    </citation>
    <scope>NUCLEOTIDE SEQUENCE</scope>
</reference>
<feature type="modified residue" description="4-aspartylphosphate" evidence="15">
    <location>
        <position position="1112"/>
    </location>
</feature>
<evidence type="ECO:0000256" key="15">
    <source>
        <dbReference type="PROSITE-ProRule" id="PRU00169"/>
    </source>
</evidence>
<comment type="subcellular location">
    <subcellularLocation>
        <location evidence="3">Cell membrane</location>
        <topology evidence="3">Multi-pass membrane protein</topology>
    </subcellularLocation>
</comment>